<evidence type="ECO:0000313" key="2">
    <source>
        <dbReference type="Proteomes" id="UP000635565"/>
    </source>
</evidence>
<protein>
    <submittedName>
        <fullName evidence="1">Uncharacterized protein</fullName>
    </submittedName>
</protein>
<sequence>MCSTIQLSAAYSCRTGSTFKKPCEPPKHAFWLNIAEIELSVLARQDVAHNIATVEELCRQVQSWQDHCNQHVGTVNWPFRTADARIKRKRLYPVQQLDARPPEPIVRQLDLGEAVM</sequence>
<accession>A0ABQ3V9Z3</accession>
<evidence type="ECO:0000313" key="1">
    <source>
        <dbReference type="EMBL" id="GHO82605.1"/>
    </source>
</evidence>
<name>A0ABQ3V9Z3_9CHLR</name>
<keyword evidence="2" id="KW-1185">Reference proteome</keyword>
<proteinExistence type="predicted"/>
<dbReference type="EMBL" id="BNJJ01000002">
    <property type="protein sequence ID" value="GHO82605.1"/>
    <property type="molecule type" value="Genomic_DNA"/>
</dbReference>
<organism evidence="1 2">
    <name type="scientific">Dictyobacter formicarum</name>
    <dbReference type="NCBI Taxonomy" id="2778368"/>
    <lineage>
        <taxon>Bacteria</taxon>
        <taxon>Bacillati</taxon>
        <taxon>Chloroflexota</taxon>
        <taxon>Ktedonobacteria</taxon>
        <taxon>Ktedonobacterales</taxon>
        <taxon>Dictyobacteraceae</taxon>
        <taxon>Dictyobacter</taxon>
    </lineage>
</organism>
<dbReference type="Proteomes" id="UP000635565">
    <property type="component" value="Unassembled WGS sequence"/>
</dbReference>
<comment type="caution">
    <text evidence="1">The sequence shown here is derived from an EMBL/GenBank/DDBJ whole genome shotgun (WGS) entry which is preliminary data.</text>
</comment>
<dbReference type="RefSeq" id="WP_201360274.1">
    <property type="nucleotide sequence ID" value="NZ_BNJJ01000002.1"/>
</dbReference>
<reference evidence="1 2" key="1">
    <citation type="journal article" date="2021" name="Int. J. Syst. Evol. Microbiol.">
        <title>Reticulibacter mediterranei gen. nov., sp. nov., within the new family Reticulibacteraceae fam. nov., and Ktedonospora formicarum gen. nov., sp. nov., Ktedonobacter robiniae sp. nov., Dictyobacter formicarum sp. nov. and Dictyobacter arantiisoli sp. nov., belonging to the class Ktedonobacteria.</title>
        <authorList>
            <person name="Yabe S."/>
            <person name="Zheng Y."/>
            <person name="Wang C.M."/>
            <person name="Sakai Y."/>
            <person name="Abe K."/>
            <person name="Yokota A."/>
            <person name="Donadio S."/>
            <person name="Cavaletti L."/>
            <person name="Monciardini P."/>
        </authorList>
    </citation>
    <scope>NUCLEOTIDE SEQUENCE [LARGE SCALE GENOMIC DNA]</scope>
    <source>
        <strain evidence="1 2">SOSP1-9</strain>
    </source>
</reference>
<gene>
    <name evidence="1" type="ORF">KSZ_06110</name>
</gene>